<feature type="region of interest" description="Disordered" evidence="1">
    <location>
        <begin position="78"/>
        <end position="102"/>
    </location>
</feature>
<gene>
    <name evidence="3" type="ORF">AFUS01_LOCUS10047</name>
</gene>
<evidence type="ECO:0000313" key="4">
    <source>
        <dbReference type="Proteomes" id="UP000708208"/>
    </source>
</evidence>
<dbReference type="InterPro" id="IPR000210">
    <property type="entry name" value="BTB/POZ_dom"/>
</dbReference>
<evidence type="ECO:0000259" key="2">
    <source>
        <dbReference type="Pfam" id="PF00651"/>
    </source>
</evidence>
<dbReference type="AlphaFoldDB" id="A0A8J2JLB5"/>
<feature type="domain" description="BTB" evidence="2">
    <location>
        <begin position="1"/>
        <end position="77"/>
    </location>
</feature>
<dbReference type="Proteomes" id="UP000708208">
    <property type="component" value="Unassembled WGS sequence"/>
</dbReference>
<evidence type="ECO:0000256" key="1">
    <source>
        <dbReference type="SAM" id="MobiDB-lite"/>
    </source>
</evidence>
<sequence length="102" mass="11384">KFHKLVLAVQSEVLHQELGGIKFPLSKSTTPITINWGSVDSAILDLLWAFFYKGVVRVPPQHMGSLEELFQRLKVQHNSSNPPMESISEPATEEASFVPTPQ</sequence>
<evidence type="ECO:0000313" key="3">
    <source>
        <dbReference type="EMBL" id="CAG7720792.1"/>
    </source>
</evidence>
<keyword evidence="4" id="KW-1185">Reference proteome</keyword>
<feature type="non-terminal residue" evidence="3">
    <location>
        <position position="1"/>
    </location>
</feature>
<protein>
    <recommendedName>
        <fullName evidence="2">BTB domain-containing protein</fullName>
    </recommendedName>
</protein>
<comment type="caution">
    <text evidence="3">The sequence shown here is derived from an EMBL/GenBank/DDBJ whole genome shotgun (WGS) entry which is preliminary data.</text>
</comment>
<organism evidence="3 4">
    <name type="scientific">Allacma fusca</name>
    <dbReference type="NCBI Taxonomy" id="39272"/>
    <lineage>
        <taxon>Eukaryota</taxon>
        <taxon>Metazoa</taxon>
        <taxon>Ecdysozoa</taxon>
        <taxon>Arthropoda</taxon>
        <taxon>Hexapoda</taxon>
        <taxon>Collembola</taxon>
        <taxon>Symphypleona</taxon>
        <taxon>Sminthuridae</taxon>
        <taxon>Allacma</taxon>
    </lineage>
</organism>
<dbReference type="Pfam" id="PF00651">
    <property type="entry name" value="BTB"/>
    <property type="match status" value="1"/>
</dbReference>
<dbReference type="EMBL" id="CAJVCH010073737">
    <property type="protein sequence ID" value="CAG7720792.1"/>
    <property type="molecule type" value="Genomic_DNA"/>
</dbReference>
<reference evidence="3" key="1">
    <citation type="submission" date="2021-06" db="EMBL/GenBank/DDBJ databases">
        <authorList>
            <person name="Hodson N. C."/>
            <person name="Mongue J. A."/>
            <person name="Jaron S. K."/>
        </authorList>
    </citation>
    <scope>NUCLEOTIDE SEQUENCE</scope>
</reference>
<proteinExistence type="predicted"/>
<accession>A0A8J2JLB5</accession>
<name>A0A8J2JLB5_9HEXA</name>